<comment type="similarity">
    <text evidence="2 6">Belongs to the peroxisomal membrane protein PXMP2/4 family.</text>
</comment>
<evidence type="ECO:0000256" key="3">
    <source>
        <dbReference type="ARBA" id="ARBA00022692"/>
    </source>
</evidence>
<name>A0A0G2FBU2_9PEZI</name>
<dbReference type="STRING" id="1214573.A0A0G2FBU2"/>
<feature type="compositionally biased region" description="Basic and acidic residues" evidence="7">
    <location>
        <begin position="71"/>
        <end position="91"/>
    </location>
</feature>
<evidence type="ECO:0000256" key="2">
    <source>
        <dbReference type="ARBA" id="ARBA00006824"/>
    </source>
</evidence>
<dbReference type="PANTHER" id="PTHR11266">
    <property type="entry name" value="PEROXISOMAL MEMBRANE PROTEIN 2, PXMP2 MPV17"/>
    <property type="match status" value="1"/>
</dbReference>
<evidence type="ECO:0000256" key="5">
    <source>
        <dbReference type="ARBA" id="ARBA00023136"/>
    </source>
</evidence>
<evidence type="ECO:0000256" key="6">
    <source>
        <dbReference type="RuleBase" id="RU363053"/>
    </source>
</evidence>
<keyword evidence="5 6" id="KW-0472">Membrane</keyword>
<evidence type="ECO:0000256" key="7">
    <source>
        <dbReference type="SAM" id="MobiDB-lite"/>
    </source>
</evidence>
<dbReference type="Proteomes" id="UP000034680">
    <property type="component" value="Unassembled WGS sequence"/>
</dbReference>
<sequence>MFVATTQAVGLSAASNVAAQVIENGPRGLEFLQLGRFVLLSVMTVPPNYQWQLLLEKWFPAYARTSPASDNSKDGRDIEKGGVRQVEDTSGKPKLNMRNTLIKWFVDCMTAGALLNTVAFLVLMGLMKGQGMGAIGQNLRTETIPIIVASYKIWPIASIVSFSFVPVEKRIVFLSFIGFLWGIYMSLMAAKI</sequence>
<proteinExistence type="inferred from homology"/>
<keyword evidence="4 6" id="KW-1133">Transmembrane helix</keyword>
<gene>
    <name evidence="8" type="ORF">UCDDA912_g08383</name>
</gene>
<dbReference type="GO" id="GO:0005778">
    <property type="term" value="C:peroxisomal membrane"/>
    <property type="evidence" value="ECO:0007669"/>
    <property type="project" value="TreeGrafter"/>
</dbReference>
<evidence type="ECO:0000256" key="1">
    <source>
        <dbReference type="ARBA" id="ARBA00004141"/>
    </source>
</evidence>
<dbReference type="Pfam" id="PF04117">
    <property type="entry name" value="Mpv17_PMP22"/>
    <property type="match status" value="1"/>
</dbReference>
<evidence type="ECO:0000256" key="4">
    <source>
        <dbReference type="ARBA" id="ARBA00022989"/>
    </source>
</evidence>
<keyword evidence="9" id="KW-1185">Reference proteome</keyword>
<feature type="transmembrane region" description="Helical" evidence="6">
    <location>
        <begin position="101"/>
        <end position="123"/>
    </location>
</feature>
<dbReference type="InterPro" id="IPR007248">
    <property type="entry name" value="Mpv17_PMP22"/>
</dbReference>
<organism evidence="8 9">
    <name type="scientific">Diaporthe ampelina</name>
    <dbReference type="NCBI Taxonomy" id="1214573"/>
    <lineage>
        <taxon>Eukaryota</taxon>
        <taxon>Fungi</taxon>
        <taxon>Dikarya</taxon>
        <taxon>Ascomycota</taxon>
        <taxon>Pezizomycotina</taxon>
        <taxon>Sordariomycetes</taxon>
        <taxon>Sordariomycetidae</taxon>
        <taxon>Diaporthales</taxon>
        <taxon>Diaporthaceae</taxon>
        <taxon>Diaporthe</taxon>
    </lineage>
</organism>
<protein>
    <submittedName>
        <fullName evidence="8">Putative mpv17 pmp22 family protein</fullName>
    </submittedName>
</protein>
<feature type="transmembrane region" description="Helical" evidence="6">
    <location>
        <begin position="171"/>
        <end position="190"/>
    </location>
</feature>
<comment type="caution">
    <text evidence="8">The sequence shown here is derived from an EMBL/GenBank/DDBJ whole genome shotgun (WGS) entry which is preliminary data.</text>
</comment>
<comment type="subcellular location">
    <subcellularLocation>
        <location evidence="1">Membrane</location>
        <topology evidence="1">Multi-pass membrane protein</topology>
    </subcellularLocation>
</comment>
<dbReference type="AlphaFoldDB" id="A0A0G2FBU2"/>
<reference evidence="8 9" key="2">
    <citation type="submission" date="2015-05" db="EMBL/GenBank/DDBJ databases">
        <authorList>
            <person name="Morales-Cruz A."/>
            <person name="Amrine K.C."/>
            <person name="Cantu D."/>
        </authorList>
    </citation>
    <scope>NUCLEOTIDE SEQUENCE [LARGE SCALE GENOMIC DNA]</scope>
    <source>
        <strain evidence="8">DA912</strain>
    </source>
</reference>
<accession>A0A0G2FBU2</accession>
<dbReference type="PANTHER" id="PTHR11266:SF80">
    <property type="entry name" value="PEROXISOMAL MEMBRANE PROTEIN 2"/>
    <property type="match status" value="1"/>
</dbReference>
<dbReference type="EMBL" id="LCUC01000369">
    <property type="protein sequence ID" value="KKY31659.1"/>
    <property type="molecule type" value="Genomic_DNA"/>
</dbReference>
<feature type="transmembrane region" description="Helical" evidence="6">
    <location>
        <begin position="144"/>
        <end position="165"/>
    </location>
</feature>
<dbReference type="OrthoDB" id="10267969at2759"/>
<keyword evidence="3 6" id="KW-0812">Transmembrane</keyword>
<evidence type="ECO:0000313" key="8">
    <source>
        <dbReference type="EMBL" id="KKY31659.1"/>
    </source>
</evidence>
<evidence type="ECO:0000313" key="9">
    <source>
        <dbReference type="Proteomes" id="UP000034680"/>
    </source>
</evidence>
<reference evidence="8 9" key="1">
    <citation type="submission" date="2015-05" db="EMBL/GenBank/DDBJ databases">
        <title>Distinctive expansion of gene families associated with plant cell wall degradation and secondary metabolism in the genomes of grapevine trunk pathogens.</title>
        <authorList>
            <person name="Lawrence D.P."/>
            <person name="Travadon R."/>
            <person name="Rolshausen P.E."/>
            <person name="Baumgartner K."/>
        </authorList>
    </citation>
    <scope>NUCLEOTIDE SEQUENCE [LARGE SCALE GENOMIC DNA]</scope>
    <source>
        <strain evidence="8">DA912</strain>
    </source>
</reference>
<feature type="region of interest" description="Disordered" evidence="7">
    <location>
        <begin position="66"/>
        <end position="91"/>
    </location>
</feature>